<dbReference type="InterPro" id="IPR006674">
    <property type="entry name" value="HD_domain"/>
</dbReference>
<organism evidence="2 3">
    <name type="scientific">Candidatus Roizmanbacteria bacterium RIFCSPHIGHO2_02_FULL_40_9</name>
    <dbReference type="NCBI Taxonomy" id="1802042"/>
    <lineage>
        <taxon>Bacteria</taxon>
        <taxon>Candidatus Roizmaniibacteriota</taxon>
    </lineage>
</organism>
<dbReference type="Proteomes" id="UP000177027">
    <property type="component" value="Unassembled WGS sequence"/>
</dbReference>
<feature type="domain" description="HD" evidence="1">
    <location>
        <begin position="18"/>
        <end position="61"/>
    </location>
</feature>
<name>A0A1F7HD84_9BACT</name>
<evidence type="ECO:0000313" key="2">
    <source>
        <dbReference type="EMBL" id="OGK29247.1"/>
    </source>
</evidence>
<evidence type="ECO:0000259" key="1">
    <source>
        <dbReference type="Pfam" id="PF01966"/>
    </source>
</evidence>
<dbReference type="EMBL" id="MFZS01000009">
    <property type="protein sequence ID" value="OGK29247.1"/>
    <property type="molecule type" value="Genomic_DNA"/>
</dbReference>
<evidence type="ECO:0000313" key="3">
    <source>
        <dbReference type="Proteomes" id="UP000177027"/>
    </source>
</evidence>
<dbReference type="SUPFAM" id="SSF109604">
    <property type="entry name" value="HD-domain/PDEase-like"/>
    <property type="match status" value="2"/>
</dbReference>
<dbReference type="AlphaFoldDB" id="A0A1F7HD84"/>
<reference evidence="2 3" key="1">
    <citation type="journal article" date="2016" name="Nat. Commun.">
        <title>Thousands of microbial genomes shed light on interconnected biogeochemical processes in an aquifer system.</title>
        <authorList>
            <person name="Anantharaman K."/>
            <person name="Brown C.T."/>
            <person name="Hug L.A."/>
            <person name="Sharon I."/>
            <person name="Castelle C.J."/>
            <person name="Probst A.J."/>
            <person name="Thomas B.C."/>
            <person name="Singh A."/>
            <person name="Wilkins M.J."/>
            <person name="Karaoz U."/>
            <person name="Brodie E.L."/>
            <person name="Williams K.H."/>
            <person name="Hubbard S.S."/>
            <person name="Banfield J.F."/>
        </authorList>
    </citation>
    <scope>NUCLEOTIDE SEQUENCE [LARGE SCALE GENOMIC DNA]</scope>
</reference>
<sequence>MSIQDIYSTYHIAKQLQQHMLRVASLGKCISENFNHHVEKNIIITVLLLHDMGNIIKFNLKSMHFFDPSEQDREYWKAQQLSMIQKYGNDEFKATYQITKELTKNKRVLFILKNMKYSNIKNVLKGADDELKICAYSDYRVGPYGYISLSDRFKDLDERYSNFYKKHKDGKEINAAYFELEKDLQKETAVDLLKLPTEQLENQTPSLKTFALH</sequence>
<proteinExistence type="predicted"/>
<dbReference type="Pfam" id="PF01966">
    <property type="entry name" value="HD"/>
    <property type="match status" value="1"/>
</dbReference>
<comment type="caution">
    <text evidence="2">The sequence shown here is derived from an EMBL/GenBank/DDBJ whole genome shotgun (WGS) entry which is preliminary data.</text>
</comment>
<protein>
    <recommendedName>
        <fullName evidence="1">HD domain-containing protein</fullName>
    </recommendedName>
</protein>
<dbReference type="Gene3D" id="1.10.3210.10">
    <property type="entry name" value="Hypothetical protein af1432"/>
    <property type="match status" value="1"/>
</dbReference>
<gene>
    <name evidence="2" type="ORF">A3D06_00795</name>
</gene>
<accession>A0A1F7HD84</accession>